<dbReference type="Gene3D" id="4.10.1100.10">
    <property type="entry name" value="Transcription factor, SBP-box domain"/>
    <property type="match status" value="1"/>
</dbReference>
<dbReference type="AlphaFoldDB" id="A0A150GCP8"/>
<feature type="compositionally biased region" description="Gly residues" evidence="5">
    <location>
        <begin position="675"/>
        <end position="697"/>
    </location>
</feature>
<keyword evidence="2" id="KW-0479">Metal-binding</keyword>
<dbReference type="STRING" id="33097.A0A150GCP8"/>
<dbReference type="GO" id="GO:0003677">
    <property type="term" value="F:DNA binding"/>
    <property type="evidence" value="ECO:0007669"/>
    <property type="project" value="InterPro"/>
</dbReference>
<dbReference type="PANTHER" id="PTHR31251:SF169">
    <property type="entry name" value="SQUAMOSA PROMOTER-BINDING-LIKE PROTEIN 8"/>
    <property type="match status" value="1"/>
</dbReference>
<evidence type="ECO:0000256" key="2">
    <source>
        <dbReference type="ARBA" id="ARBA00022723"/>
    </source>
</evidence>
<dbReference type="OrthoDB" id="514967at2759"/>
<dbReference type="PROSITE" id="PS51141">
    <property type="entry name" value="ZF_SBP"/>
    <property type="match status" value="1"/>
</dbReference>
<feature type="compositionally biased region" description="Gly residues" evidence="5">
    <location>
        <begin position="486"/>
        <end position="497"/>
    </location>
</feature>
<dbReference type="InterPro" id="IPR011333">
    <property type="entry name" value="SKP1/BTB/POZ_sf"/>
</dbReference>
<feature type="compositionally biased region" description="Gly residues" evidence="5">
    <location>
        <begin position="454"/>
        <end position="466"/>
    </location>
</feature>
<comment type="pathway">
    <text evidence="1">Protein modification; protein ubiquitination.</text>
</comment>
<reference evidence="9" key="1">
    <citation type="journal article" date="2016" name="Nat. Commun.">
        <title>The Gonium pectorale genome demonstrates co-option of cell cycle regulation during the evolution of multicellularity.</title>
        <authorList>
            <person name="Hanschen E.R."/>
            <person name="Marriage T.N."/>
            <person name="Ferris P.J."/>
            <person name="Hamaji T."/>
            <person name="Toyoda A."/>
            <person name="Fujiyama A."/>
            <person name="Neme R."/>
            <person name="Noguchi H."/>
            <person name="Minakuchi Y."/>
            <person name="Suzuki M."/>
            <person name="Kawai-Toyooka H."/>
            <person name="Smith D.R."/>
            <person name="Sparks H."/>
            <person name="Anderson J."/>
            <person name="Bakaric R."/>
            <person name="Luria V."/>
            <person name="Karger A."/>
            <person name="Kirschner M.W."/>
            <person name="Durand P.M."/>
            <person name="Michod R.E."/>
            <person name="Nozaki H."/>
            <person name="Olson B.J."/>
        </authorList>
    </citation>
    <scope>NUCLEOTIDE SEQUENCE [LARGE SCALE GENOMIC DNA]</scope>
    <source>
        <strain evidence="9">NIES-2863</strain>
    </source>
</reference>
<feature type="domain" description="SBP-type" evidence="7">
    <location>
        <begin position="566"/>
        <end position="643"/>
    </location>
</feature>
<name>A0A150GCP8_GONPE</name>
<evidence type="ECO:0000256" key="5">
    <source>
        <dbReference type="SAM" id="MobiDB-lite"/>
    </source>
</evidence>
<dbReference type="SUPFAM" id="SSF54695">
    <property type="entry name" value="POZ domain"/>
    <property type="match status" value="1"/>
</dbReference>
<feature type="compositionally biased region" description="Gly residues" evidence="5">
    <location>
        <begin position="529"/>
        <end position="547"/>
    </location>
</feature>
<organism evidence="8 9">
    <name type="scientific">Gonium pectorale</name>
    <name type="common">Green alga</name>
    <dbReference type="NCBI Taxonomy" id="33097"/>
    <lineage>
        <taxon>Eukaryota</taxon>
        <taxon>Viridiplantae</taxon>
        <taxon>Chlorophyta</taxon>
        <taxon>core chlorophytes</taxon>
        <taxon>Chlorophyceae</taxon>
        <taxon>CS clade</taxon>
        <taxon>Chlamydomonadales</taxon>
        <taxon>Volvocaceae</taxon>
        <taxon>Gonium</taxon>
    </lineage>
</organism>
<dbReference type="PANTHER" id="PTHR31251">
    <property type="entry name" value="SQUAMOSA PROMOTER-BINDING-LIKE PROTEIN 4"/>
    <property type="match status" value="1"/>
</dbReference>
<dbReference type="SMART" id="SM00225">
    <property type="entry name" value="BTB"/>
    <property type="match status" value="1"/>
</dbReference>
<evidence type="ECO:0000313" key="8">
    <source>
        <dbReference type="EMBL" id="KXZ47614.1"/>
    </source>
</evidence>
<feature type="region of interest" description="Disordered" evidence="5">
    <location>
        <begin position="286"/>
        <end position="306"/>
    </location>
</feature>
<dbReference type="EMBL" id="LSYV01000035">
    <property type="protein sequence ID" value="KXZ47614.1"/>
    <property type="molecule type" value="Genomic_DNA"/>
</dbReference>
<dbReference type="InterPro" id="IPR036893">
    <property type="entry name" value="SBP_sf"/>
</dbReference>
<feature type="compositionally biased region" description="Gly residues" evidence="5">
    <location>
        <begin position="286"/>
        <end position="301"/>
    </location>
</feature>
<evidence type="ECO:0008006" key="10">
    <source>
        <dbReference type="Google" id="ProtNLM"/>
    </source>
</evidence>
<feature type="region of interest" description="Disordered" evidence="5">
    <location>
        <begin position="827"/>
        <end position="849"/>
    </location>
</feature>
<evidence type="ECO:0000256" key="3">
    <source>
        <dbReference type="ARBA" id="ARBA00022771"/>
    </source>
</evidence>
<feature type="compositionally biased region" description="Gly residues" evidence="5">
    <location>
        <begin position="418"/>
        <end position="428"/>
    </location>
</feature>
<accession>A0A150GCP8</accession>
<feature type="compositionally biased region" description="Gly residues" evidence="5">
    <location>
        <begin position="835"/>
        <end position="849"/>
    </location>
</feature>
<dbReference type="Pfam" id="PF00651">
    <property type="entry name" value="BTB"/>
    <property type="match status" value="1"/>
</dbReference>
<feature type="region of interest" description="Disordered" evidence="5">
    <location>
        <begin position="409"/>
        <end position="559"/>
    </location>
</feature>
<dbReference type="InterPro" id="IPR000210">
    <property type="entry name" value="BTB/POZ_dom"/>
</dbReference>
<feature type="domain" description="BTB" evidence="6">
    <location>
        <begin position="20"/>
        <end position="87"/>
    </location>
</feature>
<dbReference type="Proteomes" id="UP000075714">
    <property type="component" value="Unassembled WGS sequence"/>
</dbReference>
<keyword evidence="9" id="KW-1185">Reference proteome</keyword>
<dbReference type="GO" id="GO:0008270">
    <property type="term" value="F:zinc ion binding"/>
    <property type="evidence" value="ECO:0007669"/>
    <property type="project" value="UniProtKB-KW"/>
</dbReference>
<evidence type="ECO:0000256" key="1">
    <source>
        <dbReference type="ARBA" id="ARBA00004906"/>
    </source>
</evidence>
<dbReference type="InterPro" id="IPR004333">
    <property type="entry name" value="SBP_dom"/>
</dbReference>
<evidence type="ECO:0000259" key="6">
    <source>
        <dbReference type="PROSITE" id="PS50097"/>
    </source>
</evidence>
<sequence length="849" mass="82833">MPVLQLDSRGAAEAPPRELSDLTLLCPDGRAIHCHSVILAAASRRFASVFKQAGWTPGQQMPVKGVDSDALETLVRAFYTSECPLDLDRIPAIYDAAVKLEVPSLAPSLEQFVSTALTAESALGFLQRCLGLGLGALADAALEWIRSRVAEVVPSPEFRSCQLDTAALVCKNLAQRSQLVGLQAAVSWLSALPSRAALLLPFAELTGLDPEAIHAVAASGATLNNVTAALGLTDGGAGGRQHGLPHGLTQSLVASLGLDLTGHGGSGGFGGPPLVPSLDLGMQPGGMGGSGGHGGGGGMGPLGTDQQSLLGLGGGLGLGLAPGGGPGDGGGGVVPVLQLLAPMGRDMRQQMLLMPPGVEGGAAVGLQSLLMQQHGAGGNDGKPGGKAGGVGLGMGFGLDALAEAAQDAEQAAARRGGKAGPGGGGGLGVERSGSAASTTSDMSGEGQNHARPLPGGGGRAAGAVGGGRRKRPASASDEDEDYEPGASGGGVGRGGGSRARTQAAYEQMAPSFDGMGGGGAAGAQDDMNSGGGGGSGGGGDAGGGGGALTESSPPVLMTGRRQPAVKGTCHVEGCGASLVGLRDYYQRYKICEFHLKVNSVLKGGVPHRFCQQCGRFQPVSEFDGEKRSCRVMLQRHCNRRAKQKQELAEVLAQRLGEKQLQYLTSLPADGPGSESDGGGGGGSGRSGGRAGGRGGSRSGLPPGLSSPPSKQALMEAVARQQALAQQQLLGLGLANEGTLAAVVSALAAANEAGGDGAGGRGALGGPLSGALGGALGLAGLTGGPKGGPSVELDKAVAEATAAAAAGPQPALGGGAVAALLALPAAGAGSGTDAVGSGGDAGGGVATKAE</sequence>
<dbReference type="PROSITE" id="PS50097">
    <property type="entry name" value="BTB"/>
    <property type="match status" value="1"/>
</dbReference>
<protein>
    <recommendedName>
        <fullName evidence="10">BTB domain-containing protein</fullName>
    </recommendedName>
</protein>
<dbReference type="GO" id="GO:0005634">
    <property type="term" value="C:nucleus"/>
    <property type="evidence" value="ECO:0007669"/>
    <property type="project" value="InterPro"/>
</dbReference>
<dbReference type="InterPro" id="IPR044817">
    <property type="entry name" value="SBP-like"/>
</dbReference>
<evidence type="ECO:0000259" key="7">
    <source>
        <dbReference type="PROSITE" id="PS51141"/>
    </source>
</evidence>
<gene>
    <name evidence="8" type="ORF">GPECTOR_34g773</name>
</gene>
<dbReference type="SUPFAM" id="SSF103612">
    <property type="entry name" value="SBT domain"/>
    <property type="match status" value="1"/>
</dbReference>
<comment type="caution">
    <text evidence="8">The sequence shown here is derived from an EMBL/GenBank/DDBJ whole genome shotgun (WGS) entry which is preliminary data.</text>
</comment>
<dbReference type="Pfam" id="PF03110">
    <property type="entry name" value="SBP"/>
    <property type="match status" value="1"/>
</dbReference>
<evidence type="ECO:0000256" key="4">
    <source>
        <dbReference type="ARBA" id="ARBA00022833"/>
    </source>
</evidence>
<feature type="region of interest" description="Disordered" evidence="5">
    <location>
        <begin position="665"/>
        <end position="713"/>
    </location>
</feature>
<feature type="compositionally biased region" description="Low complexity" evidence="5">
    <location>
        <begin position="698"/>
        <end position="709"/>
    </location>
</feature>
<keyword evidence="4" id="KW-0862">Zinc</keyword>
<feature type="compositionally biased region" description="Polar residues" evidence="5">
    <location>
        <begin position="436"/>
        <end position="446"/>
    </location>
</feature>
<dbReference type="CDD" id="cd18186">
    <property type="entry name" value="BTB_POZ_ZBTB_KLHL-like"/>
    <property type="match status" value="1"/>
</dbReference>
<proteinExistence type="predicted"/>
<evidence type="ECO:0000313" key="9">
    <source>
        <dbReference type="Proteomes" id="UP000075714"/>
    </source>
</evidence>
<dbReference type="Gene3D" id="3.30.710.10">
    <property type="entry name" value="Potassium Channel Kv1.1, Chain A"/>
    <property type="match status" value="1"/>
</dbReference>
<keyword evidence="3" id="KW-0863">Zinc-finger</keyword>